<evidence type="ECO:0000256" key="1">
    <source>
        <dbReference type="ARBA" id="ARBA00022561"/>
    </source>
</evidence>
<dbReference type="Pfam" id="PF03864">
    <property type="entry name" value="Phage_cap_E"/>
    <property type="match status" value="1"/>
</dbReference>
<evidence type="ECO:0000313" key="3">
    <source>
        <dbReference type="EMBL" id="DAF63112.1"/>
    </source>
</evidence>
<keyword evidence="1" id="KW-0946">Virion</keyword>
<proteinExistence type="predicted"/>
<name>A0A8S5TJ05_9CAUD</name>
<protein>
    <submittedName>
        <fullName evidence="3">Capsid protein</fullName>
    </submittedName>
</protein>
<keyword evidence="2" id="KW-1035">Host cytoplasm</keyword>
<dbReference type="Gene3D" id="3.90.1690.10">
    <property type="entry name" value="phage-related protein like domain"/>
    <property type="match status" value="1"/>
</dbReference>
<reference evidence="3" key="1">
    <citation type="journal article" date="2021" name="Proc. Natl. Acad. Sci. U.S.A.">
        <title>A Catalog of Tens of Thousands of Viruses from Human Metagenomes Reveals Hidden Associations with Chronic Diseases.</title>
        <authorList>
            <person name="Tisza M.J."/>
            <person name="Buck C.B."/>
        </authorList>
    </citation>
    <scope>NUCLEOTIDE SEQUENCE</scope>
    <source>
        <strain evidence="3">Ct7yc1</strain>
    </source>
</reference>
<dbReference type="GO" id="GO:0019028">
    <property type="term" value="C:viral capsid"/>
    <property type="evidence" value="ECO:0007669"/>
    <property type="project" value="UniProtKB-KW"/>
</dbReference>
<evidence type="ECO:0000256" key="2">
    <source>
        <dbReference type="ARBA" id="ARBA00023200"/>
    </source>
</evidence>
<keyword evidence="1" id="KW-0167">Capsid protein</keyword>
<dbReference type="InterPro" id="IPR005564">
    <property type="entry name" value="Major_capsid_GpE"/>
</dbReference>
<sequence length="357" mass="39864">MLINEVLDSKSIALSATKNASNQIPYLGLQWFPERKKQGLDLSWIKTHKGLPVSLAPSNFDTIPTIRAREGLSKEKTQMAFFREGMTVGEEEMLEIERIQSADDPYLASALSSVYDDTNNLVSGAEVVPERMRMSLLATSAGHPVIAIVSDGVQYAYDYDKDGSYTKDHYAKLTGTSMWSDTANSKPLTDLNNARKKLQKQGKIARYALMNSNTFQYLLDNAQIRNSILAQNLTATIDVDDDTVISIVQKRTKLTIVLYDKMYIDDDGKEQYFYPDNKVTLLPEGSLGSTWFGTTPEERTARQVADVDVTVYGVGITVATKTEYGPPMKMSTFASEVVLPSYENMDSTFVYEVHSEE</sequence>
<organism evidence="3">
    <name type="scientific">Siphoviridae sp. ct7yc1</name>
    <dbReference type="NCBI Taxonomy" id="2827788"/>
    <lineage>
        <taxon>Viruses</taxon>
        <taxon>Duplodnaviria</taxon>
        <taxon>Heunggongvirae</taxon>
        <taxon>Uroviricota</taxon>
        <taxon>Caudoviricetes</taxon>
    </lineage>
</organism>
<accession>A0A8S5TJ05</accession>
<dbReference type="InterPro" id="IPR053738">
    <property type="entry name" value="Lambda_capsid_assembly"/>
</dbReference>
<dbReference type="EMBL" id="BK032833">
    <property type="protein sequence ID" value="DAF63112.1"/>
    <property type="molecule type" value="Genomic_DNA"/>
</dbReference>